<accession>A0A9X3HHS5</accession>
<evidence type="ECO:0000313" key="4">
    <source>
        <dbReference type="EMBL" id="MCZ7695311.1"/>
    </source>
</evidence>
<dbReference type="GO" id="GO:0003677">
    <property type="term" value="F:DNA binding"/>
    <property type="evidence" value="ECO:0007669"/>
    <property type="project" value="InterPro"/>
</dbReference>
<dbReference type="RefSeq" id="WP_269763631.1">
    <property type="nucleotide sequence ID" value="NZ_JAPZED010000041.1"/>
</dbReference>
<feature type="non-terminal residue" evidence="4">
    <location>
        <position position="494"/>
    </location>
</feature>
<sequence length="494" mass="58021">MARTSKRKVRLESQSLQENVSVKTYMAGIYARLSVDNHDGKEISIETQIEMAKEYLKSHTEITLYDCYSDLGATGTNFQRSDFERLMQDVRDGLINCIIVKDFSRFGRNYIETGNFVEKIFPFLGVRFIAITDQYDSIKQADCNEALSMHLKNIANELYARDIAEKVTASKQAKMKQGEYLGSIPPYGFQIEKIDGKRTLVPEPVTSEIVREIFNRYASGETFVSLAKWLYGQKIHRPSDYKKYKMVYQQEGQQLRQWERESIRFLLTNDAYIGNLVQSGKHMKEQITAEHTHEPLVSEEVFYRVWERIEENIKIQNRRPLRKDTIEDIFRGVLYCGECGHKLSRMVTERKASYKEVKTFVFYSCPNSKRIDEEKCANEQITFFQIQKVILHLLKKEFLLSSTQMKKLMDFNKEAGEKRKEQIQKAQDELQKSVDSADRKISSYYLEYRNGSISQVQFLETKKKLEEKKEQDRQTLRDLHTEYSSIDRMVDKQN</sequence>
<feature type="domain" description="Recombinase" evidence="3">
    <location>
        <begin position="186"/>
        <end position="315"/>
    </location>
</feature>
<dbReference type="InterPro" id="IPR025827">
    <property type="entry name" value="Zn_ribbon_recom_dom"/>
</dbReference>
<dbReference type="PANTHER" id="PTHR30461:SF23">
    <property type="entry name" value="DNA RECOMBINASE-RELATED"/>
    <property type="match status" value="1"/>
</dbReference>
<feature type="coiled-coil region" evidence="1">
    <location>
        <begin position="413"/>
        <end position="482"/>
    </location>
</feature>
<feature type="domain" description="Resolvase/invertase-type recombinase catalytic" evidence="2">
    <location>
        <begin position="26"/>
        <end position="178"/>
    </location>
</feature>
<evidence type="ECO:0000259" key="3">
    <source>
        <dbReference type="PROSITE" id="PS51737"/>
    </source>
</evidence>
<name>A0A9X3HHS5_MEDGN</name>
<keyword evidence="1" id="KW-0175">Coiled coil</keyword>
<dbReference type="SMART" id="SM00857">
    <property type="entry name" value="Resolvase"/>
    <property type="match status" value="1"/>
</dbReference>
<proteinExistence type="predicted"/>
<dbReference type="PROSITE" id="PS51736">
    <property type="entry name" value="RECOMBINASES_3"/>
    <property type="match status" value="1"/>
</dbReference>
<evidence type="ECO:0000259" key="2">
    <source>
        <dbReference type="PROSITE" id="PS51736"/>
    </source>
</evidence>
<protein>
    <submittedName>
        <fullName evidence="4">Recombinase family protein</fullName>
    </submittedName>
</protein>
<evidence type="ECO:0000313" key="5">
    <source>
        <dbReference type="Proteomes" id="UP001148455"/>
    </source>
</evidence>
<dbReference type="InterPro" id="IPR011109">
    <property type="entry name" value="DNA_bind_recombinase_dom"/>
</dbReference>
<comment type="caution">
    <text evidence="4">The sequence shown here is derived from an EMBL/GenBank/DDBJ whole genome shotgun (WGS) entry which is preliminary data.</text>
</comment>
<dbReference type="PANTHER" id="PTHR30461">
    <property type="entry name" value="DNA-INVERTASE FROM LAMBDOID PROPHAGE"/>
    <property type="match status" value="1"/>
</dbReference>
<dbReference type="SUPFAM" id="SSF53041">
    <property type="entry name" value="Resolvase-like"/>
    <property type="match status" value="1"/>
</dbReference>
<dbReference type="Pfam" id="PF00239">
    <property type="entry name" value="Resolvase"/>
    <property type="match status" value="1"/>
</dbReference>
<dbReference type="Gene3D" id="3.90.1750.20">
    <property type="entry name" value="Putative Large Serine Recombinase, Chain B, Domain 2"/>
    <property type="match status" value="1"/>
</dbReference>
<dbReference type="InterPro" id="IPR006119">
    <property type="entry name" value="Resolv_N"/>
</dbReference>
<dbReference type="Gene3D" id="3.40.50.1390">
    <property type="entry name" value="Resolvase, N-terminal catalytic domain"/>
    <property type="match status" value="1"/>
</dbReference>
<dbReference type="EMBL" id="JAPZED010000041">
    <property type="protein sequence ID" value="MCZ7695311.1"/>
    <property type="molecule type" value="Genomic_DNA"/>
</dbReference>
<dbReference type="AlphaFoldDB" id="A0A9X3HHS5"/>
<dbReference type="InterPro" id="IPR050639">
    <property type="entry name" value="SSR_resolvase"/>
</dbReference>
<organism evidence="4 5">
    <name type="scientific">Mediterraneibacter gnavus</name>
    <name type="common">Ruminococcus gnavus</name>
    <dbReference type="NCBI Taxonomy" id="33038"/>
    <lineage>
        <taxon>Bacteria</taxon>
        <taxon>Bacillati</taxon>
        <taxon>Bacillota</taxon>
        <taxon>Clostridia</taxon>
        <taxon>Lachnospirales</taxon>
        <taxon>Lachnospiraceae</taxon>
        <taxon>Mediterraneibacter</taxon>
    </lineage>
</organism>
<reference evidence="4" key="1">
    <citation type="submission" date="2022-12" db="EMBL/GenBank/DDBJ databases">
        <title>Genome of R. gnavus strain RSHDN_123.</title>
        <authorList>
            <person name="Abdugheni R."/>
        </authorList>
    </citation>
    <scope>NUCLEOTIDE SEQUENCE</scope>
    <source>
        <strain evidence="4">RSHDN_123</strain>
    </source>
</reference>
<dbReference type="PROSITE" id="PS51737">
    <property type="entry name" value="RECOMBINASE_DNA_BIND"/>
    <property type="match status" value="1"/>
</dbReference>
<dbReference type="InterPro" id="IPR036162">
    <property type="entry name" value="Resolvase-like_N_sf"/>
</dbReference>
<dbReference type="Pfam" id="PF07508">
    <property type="entry name" value="Recombinase"/>
    <property type="match status" value="1"/>
</dbReference>
<evidence type="ECO:0000256" key="1">
    <source>
        <dbReference type="SAM" id="Coils"/>
    </source>
</evidence>
<dbReference type="InterPro" id="IPR038109">
    <property type="entry name" value="DNA_bind_recomb_sf"/>
</dbReference>
<dbReference type="GO" id="GO:0000150">
    <property type="term" value="F:DNA strand exchange activity"/>
    <property type="evidence" value="ECO:0007669"/>
    <property type="project" value="InterPro"/>
</dbReference>
<gene>
    <name evidence="4" type="ORF">O8D18_15125</name>
</gene>
<dbReference type="Pfam" id="PF13408">
    <property type="entry name" value="Zn_ribbon_recom"/>
    <property type="match status" value="1"/>
</dbReference>
<dbReference type="Proteomes" id="UP001148455">
    <property type="component" value="Unassembled WGS sequence"/>
</dbReference>